<sequence>MNTNLVNSLKTSLLGRMLKVFVPAVSVFYLCIGVFVYFSFVNQYQDTLLEFWAEKVEDVLAQLPNEVNQIDTHIDIALERERYLSFSNLNQDKPRTFRSLYQHLNRLHQSERIKPYSDITLLLIDSLGNVIERNQHIRASLLSVLLAEAKVNLTGDTQRFHKIVVVENQLLVVTAVRTPQQYVLLSVHPSTVFGELIGELNDSLSEHYNYRLQVTSDAELEAGGMVTVSSALFGASIPHTHPEWFTEPSYADAVEYAYLREDTSLALSVRAPIVEFSMSIDQAFIADELWVLKLKVAFGVVVATLVTMLLFHLVISRYVVNPLEHYTRQVTRSRAIESAEDIEIEQLRDAYTAVRLEMRTTLEVDELTGIGSRKLFFKELKRLVVDQQGTIPGYLIYLDIDNFKRVNEHYGHDYADRFLVDFADKTRDLIAGYIDSSPGVTFCRLAVDQFGVYIQQTHGFSQTLQLIHAIQDLFHPHYRFEGNELPISVSIGVVEVDHYSQALGLESLQSYGERALQAAKAQDGNHYQFYNVDIDHQVRKGETMERELINSLIHDSFKLVFMPIVTAKGKHVRGYEILTRCPSLEKMNFCADEYITQAEKLGLIEEIDLWVLRNSFNLISKLVKNTSRSLIFSINISALELSNSRFPSQVATLLEQYYVDPSCIELEVTETAFVPNDKIGLEVLNALKDLGFRLVLDDFGAGYTSFHQLVHYPFDVLKIDKSFVEILNEESTNERSMVEVIYSLAKTHNLELVAEGVETQFQADYLTELGCEWLQGYYFSKPISEDLMRFEVLQRPHLELVVKGAL</sequence>
<dbReference type="SMART" id="SM00267">
    <property type="entry name" value="GGDEF"/>
    <property type="match status" value="1"/>
</dbReference>
<dbReference type="SMART" id="SM00052">
    <property type="entry name" value="EAL"/>
    <property type="match status" value="1"/>
</dbReference>
<dbReference type="Pfam" id="PF00563">
    <property type="entry name" value="EAL"/>
    <property type="match status" value="1"/>
</dbReference>
<dbReference type="InterPro" id="IPR050706">
    <property type="entry name" value="Cyclic-di-GMP_PDE-like"/>
</dbReference>
<dbReference type="Gene3D" id="3.30.70.270">
    <property type="match status" value="1"/>
</dbReference>
<dbReference type="PANTHER" id="PTHR33121">
    <property type="entry name" value="CYCLIC DI-GMP PHOSPHODIESTERASE PDEF"/>
    <property type="match status" value="1"/>
</dbReference>
<feature type="domain" description="GGDEF" evidence="3">
    <location>
        <begin position="391"/>
        <end position="532"/>
    </location>
</feature>
<evidence type="ECO:0000313" key="5">
    <source>
        <dbReference type="Proteomes" id="UP000464262"/>
    </source>
</evidence>
<evidence type="ECO:0000313" key="4">
    <source>
        <dbReference type="EMBL" id="QIA65849.1"/>
    </source>
</evidence>
<keyword evidence="1" id="KW-0472">Membrane</keyword>
<keyword evidence="1" id="KW-0812">Transmembrane</keyword>
<dbReference type="SUPFAM" id="SSF141868">
    <property type="entry name" value="EAL domain-like"/>
    <property type="match status" value="1"/>
</dbReference>
<keyword evidence="1" id="KW-1133">Transmembrane helix</keyword>
<dbReference type="InterPro" id="IPR001633">
    <property type="entry name" value="EAL_dom"/>
</dbReference>
<dbReference type="InterPro" id="IPR000160">
    <property type="entry name" value="GGDEF_dom"/>
</dbReference>
<reference evidence="4 5" key="1">
    <citation type="submission" date="2020-01" db="EMBL/GenBank/DDBJ databases">
        <title>Whole genome and functional gene identification of agarase of Vibrio HN897.</title>
        <authorList>
            <person name="Liu Y."/>
            <person name="Zhao Z."/>
        </authorList>
    </citation>
    <scope>NUCLEOTIDE SEQUENCE [LARGE SCALE GENOMIC DNA]</scope>
    <source>
        <strain evidence="4 5">HN897</strain>
    </source>
</reference>
<dbReference type="EMBL" id="CP047476">
    <property type="protein sequence ID" value="QIA65849.1"/>
    <property type="molecule type" value="Genomic_DNA"/>
</dbReference>
<dbReference type="NCBIfam" id="TIGR00254">
    <property type="entry name" value="GGDEF"/>
    <property type="match status" value="1"/>
</dbReference>
<dbReference type="InterPro" id="IPR035919">
    <property type="entry name" value="EAL_sf"/>
</dbReference>
<accession>A0A7Z2T7L0</accession>
<evidence type="ECO:0000256" key="1">
    <source>
        <dbReference type="SAM" id="Phobius"/>
    </source>
</evidence>
<dbReference type="Gene3D" id="3.20.20.450">
    <property type="entry name" value="EAL domain"/>
    <property type="match status" value="1"/>
</dbReference>
<dbReference type="KEGG" id="vas:GT360_20280"/>
<feature type="domain" description="EAL" evidence="2">
    <location>
        <begin position="541"/>
        <end position="796"/>
    </location>
</feature>
<dbReference type="PROSITE" id="PS50887">
    <property type="entry name" value="GGDEF"/>
    <property type="match status" value="1"/>
</dbReference>
<dbReference type="PROSITE" id="PS50883">
    <property type="entry name" value="EAL"/>
    <property type="match status" value="1"/>
</dbReference>
<keyword evidence="5" id="KW-1185">Reference proteome</keyword>
<dbReference type="GO" id="GO:0071111">
    <property type="term" value="F:cyclic-guanylate-specific phosphodiesterase activity"/>
    <property type="evidence" value="ECO:0007669"/>
    <property type="project" value="InterPro"/>
</dbReference>
<dbReference type="Proteomes" id="UP000464262">
    <property type="component" value="Chromosome 2"/>
</dbReference>
<dbReference type="InterPro" id="IPR029787">
    <property type="entry name" value="Nucleotide_cyclase"/>
</dbReference>
<dbReference type="RefSeq" id="WP_164650747.1">
    <property type="nucleotide sequence ID" value="NZ_CP047476.1"/>
</dbReference>
<evidence type="ECO:0000259" key="2">
    <source>
        <dbReference type="PROSITE" id="PS50883"/>
    </source>
</evidence>
<dbReference type="Pfam" id="PF00990">
    <property type="entry name" value="GGDEF"/>
    <property type="match status" value="1"/>
</dbReference>
<dbReference type="InterPro" id="IPR043128">
    <property type="entry name" value="Rev_trsase/Diguanyl_cyclase"/>
</dbReference>
<dbReference type="CDD" id="cd01948">
    <property type="entry name" value="EAL"/>
    <property type="match status" value="1"/>
</dbReference>
<organism evidence="4 5">
    <name type="scientific">Vibrio astriarenae</name>
    <dbReference type="NCBI Taxonomy" id="1481923"/>
    <lineage>
        <taxon>Bacteria</taxon>
        <taxon>Pseudomonadati</taxon>
        <taxon>Pseudomonadota</taxon>
        <taxon>Gammaproteobacteria</taxon>
        <taxon>Vibrionales</taxon>
        <taxon>Vibrionaceae</taxon>
        <taxon>Vibrio</taxon>
    </lineage>
</organism>
<name>A0A7Z2T7L0_9VIBR</name>
<feature type="transmembrane region" description="Helical" evidence="1">
    <location>
        <begin position="296"/>
        <end position="315"/>
    </location>
</feature>
<proteinExistence type="predicted"/>
<dbReference type="PANTHER" id="PTHR33121:SF70">
    <property type="entry name" value="SIGNALING PROTEIN YKOW"/>
    <property type="match status" value="1"/>
</dbReference>
<protein>
    <submittedName>
        <fullName evidence="4">EAL domain-containing protein</fullName>
    </submittedName>
</protein>
<dbReference type="CDD" id="cd01949">
    <property type="entry name" value="GGDEF"/>
    <property type="match status" value="1"/>
</dbReference>
<dbReference type="SUPFAM" id="SSF55073">
    <property type="entry name" value="Nucleotide cyclase"/>
    <property type="match status" value="1"/>
</dbReference>
<gene>
    <name evidence="4" type="ORF">GT360_20280</name>
</gene>
<dbReference type="AlphaFoldDB" id="A0A7Z2T7L0"/>
<evidence type="ECO:0000259" key="3">
    <source>
        <dbReference type="PROSITE" id="PS50887"/>
    </source>
</evidence>
<feature type="transmembrane region" description="Helical" evidence="1">
    <location>
        <begin position="20"/>
        <end position="40"/>
    </location>
</feature>